<dbReference type="GeneID" id="109109275"/>
<keyword evidence="1" id="KW-0812">Transmembrane</keyword>
<dbReference type="RefSeq" id="XP_042578565.1">
    <property type="nucleotide sequence ID" value="XM_042722631.1"/>
</dbReference>
<gene>
    <name evidence="2" type="primary">LOC109109275</name>
</gene>
<dbReference type="GO" id="GO:0005179">
    <property type="term" value="F:hormone activity"/>
    <property type="evidence" value="ECO:0007669"/>
    <property type="project" value="InterPro"/>
</dbReference>
<dbReference type="InterPro" id="IPR001400">
    <property type="entry name" value="Somatotropin/Prolactin"/>
</dbReference>
<dbReference type="KEGG" id="ccar:109109275"/>
<protein>
    <submittedName>
        <fullName evidence="2">Prolactin-like</fullName>
    </submittedName>
</protein>
<name>A0A9Q9W840_CYPCA</name>
<dbReference type="PANTHER" id="PTHR11417">
    <property type="entry name" value="SOMATOTROPIN,PROLACTIN"/>
    <property type="match status" value="1"/>
</dbReference>
<reference evidence="2" key="1">
    <citation type="submission" date="2025-08" db="UniProtKB">
        <authorList>
            <consortium name="RefSeq"/>
        </authorList>
    </citation>
    <scope>IDENTIFICATION</scope>
    <source>
        <tissue evidence="2">Muscle</tissue>
    </source>
</reference>
<dbReference type="InterPro" id="IPR018116">
    <property type="entry name" value="Somatotropin_CS"/>
</dbReference>
<dbReference type="PROSITE" id="PS00338">
    <property type="entry name" value="SOMATOTROPIN_2"/>
    <property type="match status" value="1"/>
</dbReference>
<dbReference type="GO" id="GO:0031667">
    <property type="term" value="P:response to nutrient levels"/>
    <property type="evidence" value="ECO:0007669"/>
    <property type="project" value="TreeGrafter"/>
</dbReference>
<sequence length="300" mass="33229">MTGKGAGSAKDLKTGIETRVTMSTAALCVDTLTTRLLNVQEPEARYFYELTEALIQGDRQAFEAHVAVYISLSFGLSLPAVAVLLVALLCLDPHGRVGSAPICAHGPSGCHVPSLADLFDRVIQHSARMHSLSNDLHSEFVKQYFLPSKNHIGKIYRKCHTSNILTPNGKDNAQKLAREELTEVILKLLMAWRDPLFQLHQSMAHQQDFNSFSSNKALEMGDMAHELRKGVEKVAEKMRVLGMLGNSVTGLSAAEAMLPLSDSGEAMSDYELLYCFRRDSNKVQNYLKILKCRIVPEHDC</sequence>
<proteinExistence type="predicted"/>
<evidence type="ECO:0000313" key="2">
    <source>
        <dbReference type="RefSeq" id="XP_042578565.1"/>
    </source>
</evidence>
<dbReference type="GO" id="GO:0046427">
    <property type="term" value="P:positive regulation of receptor signaling pathway via JAK-STAT"/>
    <property type="evidence" value="ECO:0007669"/>
    <property type="project" value="TreeGrafter"/>
</dbReference>
<feature type="transmembrane region" description="Helical" evidence="1">
    <location>
        <begin position="66"/>
        <end position="91"/>
    </location>
</feature>
<organism evidence="2">
    <name type="scientific">Cyprinus carpio</name>
    <name type="common">Common carp</name>
    <dbReference type="NCBI Taxonomy" id="7962"/>
    <lineage>
        <taxon>Eukaryota</taxon>
        <taxon>Metazoa</taxon>
        <taxon>Chordata</taxon>
        <taxon>Craniata</taxon>
        <taxon>Vertebrata</taxon>
        <taxon>Euteleostomi</taxon>
        <taxon>Actinopterygii</taxon>
        <taxon>Neopterygii</taxon>
        <taxon>Teleostei</taxon>
        <taxon>Ostariophysi</taxon>
        <taxon>Cypriniformes</taxon>
        <taxon>Cyprinidae</taxon>
        <taxon>Cyprininae</taxon>
        <taxon>Cyprinus</taxon>
    </lineage>
</organism>
<accession>A0A9Q9W840</accession>
<dbReference type="Proteomes" id="UP001155660">
    <property type="component" value="Chromosome B4"/>
</dbReference>
<dbReference type="AlphaFoldDB" id="A0A9Q9W840"/>
<evidence type="ECO:0000256" key="1">
    <source>
        <dbReference type="SAM" id="Phobius"/>
    </source>
</evidence>
<dbReference type="PROSITE" id="PS00266">
    <property type="entry name" value="SOMATOTROPIN_1"/>
    <property type="match status" value="1"/>
</dbReference>
<dbReference type="GO" id="GO:0005615">
    <property type="term" value="C:extracellular space"/>
    <property type="evidence" value="ECO:0007669"/>
    <property type="project" value="TreeGrafter"/>
</dbReference>
<dbReference type="CDD" id="cd10287">
    <property type="entry name" value="prolactin_2"/>
    <property type="match status" value="1"/>
</dbReference>
<dbReference type="Pfam" id="PF00103">
    <property type="entry name" value="Hormone_1"/>
    <property type="match status" value="1"/>
</dbReference>
<keyword evidence="1" id="KW-0472">Membrane</keyword>
<dbReference type="PANTHER" id="PTHR11417:SF33">
    <property type="entry name" value="PROLACTIN LIKE"/>
    <property type="match status" value="1"/>
</dbReference>
<dbReference type="OrthoDB" id="9946219at2759"/>
<keyword evidence="1" id="KW-1133">Transmembrane helix</keyword>